<dbReference type="PANTHER" id="PTHR38781">
    <property type="entry name" value="ANTITOXIN DINJ-RELATED"/>
    <property type="match status" value="1"/>
</dbReference>
<evidence type="ECO:0000256" key="2">
    <source>
        <dbReference type="ARBA" id="ARBA00022649"/>
    </source>
</evidence>
<dbReference type="AlphaFoldDB" id="A0A437SW19"/>
<keyword evidence="2" id="KW-1277">Toxin-antitoxin system</keyword>
<gene>
    <name evidence="3" type="ORF">EJK17_03740</name>
</gene>
<dbReference type="Gene3D" id="1.10.1220.10">
    <property type="entry name" value="Met repressor-like"/>
    <property type="match status" value="2"/>
</dbReference>
<protein>
    <submittedName>
        <fullName evidence="3">Uncharacterized protein</fullName>
    </submittedName>
</protein>
<evidence type="ECO:0000313" key="3">
    <source>
        <dbReference type="EMBL" id="RVU71125.1"/>
    </source>
</evidence>
<comment type="caution">
    <text evidence="3">The sequence shown here is derived from an EMBL/GenBank/DDBJ whole genome shotgun (WGS) entry which is preliminary data.</text>
</comment>
<organism evidence="3 4">
    <name type="scientific">Lactobacillus xujianguonis</name>
    <dbReference type="NCBI Taxonomy" id="2495899"/>
    <lineage>
        <taxon>Bacteria</taxon>
        <taxon>Bacillati</taxon>
        <taxon>Bacillota</taxon>
        <taxon>Bacilli</taxon>
        <taxon>Lactobacillales</taxon>
        <taxon>Lactobacillaceae</taxon>
        <taxon>Lactobacillus</taxon>
    </lineage>
</organism>
<accession>A0A437SW19</accession>
<reference evidence="3 4" key="1">
    <citation type="submission" date="2018-12" db="EMBL/GenBank/DDBJ databases">
        <authorList>
            <person name="Meng J."/>
        </authorList>
    </citation>
    <scope>NUCLEOTIDE SEQUENCE [LARGE SCALE GENOMIC DNA]</scope>
    <source>
        <strain evidence="3 4">HT111-2</strain>
    </source>
</reference>
<name>A0A437SW19_9LACO</name>
<evidence type="ECO:0000256" key="1">
    <source>
        <dbReference type="ARBA" id="ARBA00010562"/>
    </source>
</evidence>
<dbReference type="InterPro" id="IPR013321">
    <property type="entry name" value="Arc_rbn_hlx_hlx"/>
</dbReference>
<comment type="similarity">
    <text evidence="1">Belongs to the RelB/DinJ antitoxin family.</text>
</comment>
<keyword evidence="4" id="KW-1185">Reference proteome</keyword>
<dbReference type="Proteomes" id="UP000288291">
    <property type="component" value="Unassembled WGS sequence"/>
</dbReference>
<dbReference type="EMBL" id="RXIA01000007">
    <property type="protein sequence ID" value="RVU71125.1"/>
    <property type="molecule type" value="Genomic_DNA"/>
</dbReference>
<dbReference type="GO" id="GO:0006355">
    <property type="term" value="P:regulation of DNA-templated transcription"/>
    <property type="evidence" value="ECO:0007669"/>
    <property type="project" value="InterPro"/>
</dbReference>
<evidence type="ECO:0000313" key="4">
    <source>
        <dbReference type="Proteomes" id="UP000288291"/>
    </source>
</evidence>
<proteinExistence type="inferred from homology"/>
<dbReference type="InterPro" id="IPR007337">
    <property type="entry name" value="RelB/DinJ"/>
</dbReference>
<dbReference type="PANTHER" id="PTHR38781:SF1">
    <property type="entry name" value="ANTITOXIN DINJ-RELATED"/>
    <property type="match status" value="1"/>
</dbReference>
<sequence length="138" mass="15771">MVKQIIKKIISVTLKSDLVSAVKRSLAKIGLTQRTFINGFMHFIANNRFLPFKKLTKTEEETANKLATIQALKANECEYDKSKMIQKAVDETIYEKAMTVLKNCQLTLSHAIRMLYEKFVLTGKMPYQFEVTATAVDM</sequence>
<dbReference type="GO" id="GO:0006351">
    <property type="term" value="P:DNA-templated transcription"/>
    <property type="evidence" value="ECO:0007669"/>
    <property type="project" value="TreeGrafter"/>
</dbReference>